<dbReference type="Pfam" id="PF00112">
    <property type="entry name" value="Peptidase_C1"/>
    <property type="match status" value="1"/>
</dbReference>
<dbReference type="InterPro" id="IPR000668">
    <property type="entry name" value="Peptidase_C1A_C"/>
</dbReference>
<proteinExistence type="inferred from homology"/>
<evidence type="ECO:0000313" key="4">
    <source>
        <dbReference type="EMBL" id="CAF3457271.1"/>
    </source>
</evidence>
<protein>
    <recommendedName>
        <fullName evidence="3">Peptidase C1A papain C-terminal domain-containing protein</fullName>
    </recommendedName>
</protein>
<dbReference type="SUPFAM" id="SSF54001">
    <property type="entry name" value="Cysteine proteinases"/>
    <property type="match status" value="1"/>
</dbReference>
<dbReference type="PROSITE" id="PS00639">
    <property type="entry name" value="THIOL_PROTEASE_HIS"/>
    <property type="match status" value="1"/>
</dbReference>
<evidence type="ECO:0000256" key="2">
    <source>
        <dbReference type="SAM" id="MobiDB-lite"/>
    </source>
</evidence>
<sequence length="332" mass="38439">MPIRDYLHNRTTKRKCRLNGILPSKCKPHKAKLQQRFSDHMLFSGSQLPRKVNLRYQMAPIEDQSNIGSCVANSFAGAYEYLLKKTSGSDIDVSRLFIYYNARVKDEESDENINDSGCTVTSAIEALEEFGTCLESIWPYYKKRVNKCPNDEAFEAAENNKIVDALQININLHEMKSCLAQGFPFVFGLELYKSFDKADEKGIVPMPKSRETKRGSHGSHAMLAVGYNDRAKSFTVRNSWGDDWGHQGYCYIPYDYMTDSDFCFDPWTVRKLETKLETDDMGHEHWDDEDDDEDEDEDDEDEEEEEEDDDDDCDIEQEDNEDEDEDDEEDDE</sequence>
<comment type="similarity">
    <text evidence="1">Belongs to the peptidase C1 family.</text>
</comment>
<comment type="caution">
    <text evidence="4">The sequence shown here is derived from an EMBL/GenBank/DDBJ whole genome shotgun (WGS) entry which is preliminary data.</text>
</comment>
<name>A0A818EDR8_9BILA</name>
<dbReference type="SMART" id="SM00645">
    <property type="entry name" value="Pept_C1"/>
    <property type="match status" value="1"/>
</dbReference>
<dbReference type="GO" id="GO:0006508">
    <property type="term" value="P:proteolysis"/>
    <property type="evidence" value="ECO:0007669"/>
    <property type="project" value="InterPro"/>
</dbReference>
<dbReference type="InterPro" id="IPR025660">
    <property type="entry name" value="Pept_his_AS"/>
</dbReference>
<gene>
    <name evidence="5" type="ORF">HFQ381_LOCUS17704</name>
    <name evidence="4" type="ORF">LUA448_LOCUS22377</name>
</gene>
<evidence type="ECO:0000256" key="1">
    <source>
        <dbReference type="ARBA" id="ARBA00008455"/>
    </source>
</evidence>
<feature type="compositionally biased region" description="Acidic residues" evidence="2">
    <location>
        <begin position="287"/>
        <end position="332"/>
    </location>
</feature>
<dbReference type="AlphaFoldDB" id="A0A818EDR8"/>
<feature type="domain" description="Peptidase C1A papain C-terminal" evidence="3">
    <location>
        <begin position="48"/>
        <end position="262"/>
    </location>
</feature>
<organism evidence="4 6">
    <name type="scientific">Rotaria socialis</name>
    <dbReference type="NCBI Taxonomy" id="392032"/>
    <lineage>
        <taxon>Eukaryota</taxon>
        <taxon>Metazoa</taxon>
        <taxon>Spiralia</taxon>
        <taxon>Gnathifera</taxon>
        <taxon>Rotifera</taxon>
        <taxon>Eurotatoria</taxon>
        <taxon>Bdelloidea</taxon>
        <taxon>Philodinida</taxon>
        <taxon>Philodinidae</taxon>
        <taxon>Rotaria</taxon>
    </lineage>
</organism>
<dbReference type="Proteomes" id="UP000663833">
    <property type="component" value="Unassembled WGS sequence"/>
</dbReference>
<dbReference type="EMBL" id="CAJOBO010001326">
    <property type="protein sequence ID" value="CAF4365731.1"/>
    <property type="molecule type" value="Genomic_DNA"/>
</dbReference>
<evidence type="ECO:0000313" key="5">
    <source>
        <dbReference type="EMBL" id="CAF4365731.1"/>
    </source>
</evidence>
<evidence type="ECO:0000313" key="6">
    <source>
        <dbReference type="Proteomes" id="UP000663833"/>
    </source>
</evidence>
<feature type="region of interest" description="Disordered" evidence="2">
    <location>
        <begin position="280"/>
        <end position="332"/>
    </location>
</feature>
<evidence type="ECO:0000259" key="3">
    <source>
        <dbReference type="SMART" id="SM00645"/>
    </source>
</evidence>
<dbReference type="GO" id="GO:0008234">
    <property type="term" value="F:cysteine-type peptidase activity"/>
    <property type="evidence" value="ECO:0007669"/>
    <property type="project" value="InterPro"/>
</dbReference>
<dbReference type="InterPro" id="IPR038765">
    <property type="entry name" value="Papain-like_cys_pep_sf"/>
</dbReference>
<dbReference type="PANTHER" id="PTHR12411">
    <property type="entry name" value="CYSTEINE PROTEASE FAMILY C1-RELATED"/>
    <property type="match status" value="1"/>
</dbReference>
<dbReference type="InterPro" id="IPR013128">
    <property type="entry name" value="Peptidase_C1A"/>
</dbReference>
<accession>A0A818EDR8</accession>
<dbReference type="CDD" id="cd02619">
    <property type="entry name" value="Peptidase_C1"/>
    <property type="match status" value="1"/>
</dbReference>
<dbReference type="EMBL" id="CAJNYD010002916">
    <property type="protein sequence ID" value="CAF3457271.1"/>
    <property type="molecule type" value="Genomic_DNA"/>
</dbReference>
<dbReference type="Proteomes" id="UP000663851">
    <property type="component" value="Unassembled WGS sequence"/>
</dbReference>
<reference evidence="4" key="1">
    <citation type="submission" date="2021-02" db="EMBL/GenBank/DDBJ databases">
        <authorList>
            <person name="Nowell W R."/>
        </authorList>
    </citation>
    <scope>NUCLEOTIDE SEQUENCE</scope>
</reference>
<dbReference type="Gene3D" id="3.90.70.10">
    <property type="entry name" value="Cysteine proteinases"/>
    <property type="match status" value="1"/>
</dbReference>